<keyword evidence="7" id="KW-0732">Signal</keyword>
<protein>
    <submittedName>
        <fullName evidence="9">Cytochrome B6</fullName>
    </submittedName>
</protein>
<evidence type="ECO:0000313" key="9">
    <source>
        <dbReference type="EMBL" id="PZO37895.1"/>
    </source>
</evidence>
<evidence type="ECO:0000256" key="4">
    <source>
        <dbReference type="ARBA" id="ARBA00023014"/>
    </source>
</evidence>
<organism evidence="9 10">
    <name type="scientific">Pseudanabaena frigida</name>
    <dbReference type="NCBI Taxonomy" id="945775"/>
    <lineage>
        <taxon>Bacteria</taxon>
        <taxon>Bacillati</taxon>
        <taxon>Cyanobacteriota</taxon>
        <taxon>Cyanophyceae</taxon>
        <taxon>Pseudanabaenales</taxon>
        <taxon>Pseudanabaenaceae</taxon>
        <taxon>Pseudanabaena</taxon>
    </lineage>
</organism>
<dbReference type="InterPro" id="IPR036922">
    <property type="entry name" value="Rieske_2Fe-2S_sf"/>
</dbReference>
<name>A0A2W4XTE0_9CYAN</name>
<feature type="signal peptide" evidence="7">
    <location>
        <begin position="1"/>
        <end position="28"/>
    </location>
</feature>
<dbReference type="GO" id="GO:0004497">
    <property type="term" value="F:monooxygenase activity"/>
    <property type="evidence" value="ECO:0007669"/>
    <property type="project" value="UniProtKB-ARBA"/>
</dbReference>
<evidence type="ECO:0000256" key="3">
    <source>
        <dbReference type="ARBA" id="ARBA00023004"/>
    </source>
</evidence>
<evidence type="ECO:0000259" key="8">
    <source>
        <dbReference type="PROSITE" id="PS51296"/>
    </source>
</evidence>
<dbReference type="GO" id="GO:0046872">
    <property type="term" value="F:metal ion binding"/>
    <property type="evidence" value="ECO:0007669"/>
    <property type="project" value="UniProtKB-KW"/>
</dbReference>
<dbReference type="InterPro" id="IPR014349">
    <property type="entry name" value="Rieske_Fe-S_prot"/>
</dbReference>
<gene>
    <name evidence="9" type="ORF">DCF19_17690</name>
</gene>
<reference evidence="9 10" key="1">
    <citation type="submission" date="2018-04" db="EMBL/GenBank/DDBJ databases">
        <authorList>
            <person name="Go L.Y."/>
            <person name="Mitchell J.A."/>
        </authorList>
    </citation>
    <scope>NUCLEOTIDE SEQUENCE [LARGE SCALE GENOMIC DNA]</scope>
    <source>
        <strain evidence="9">ULC066bin1</strain>
    </source>
</reference>
<comment type="caution">
    <text evidence="9">The sequence shown here is derived from an EMBL/GenBank/DDBJ whole genome shotgun (WGS) entry which is preliminary data.</text>
</comment>
<keyword evidence="2" id="KW-0479">Metal-binding</keyword>
<evidence type="ECO:0000256" key="2">
    <source>
        <dbReference type="ARBA" id="ARBA00022723"/>
    </source>
</evidence>
<dbReference type="InterPro" id="IPR005805">
    <property type="entry name" value="Rieske_Fe-S_prot_C"/>
</dbReference>
<feature type="domain" description="Rieske" evidence="8">
    <location>
        <begin position="54"/>
        <end position="146"/>
    </location>
</feature>
<dbReference type="PRINTS" id="PR00162">
    <property type="entry name" value="RIESKE"/>
</dbReference>
<dbReference type="GO" id="GO:0051537">
    <property type="term" value="F:2 iron, 2 sulfur cluster binding"/>
    <property type="evidence" value="ECO:0007669"/>
    <property type="project" value="UniProtKB-KW"/>
</dbReference>
<keyword evidence="4" id="KW-0411">Iron-sulfur</keyword>
<dbReference type="CDD" id="cd03467">
    <property type="entry name" value="Rieske"/>
    <property type="match status" value="1"/>
</dbReference>
<dbReference type="PANTHER" id="PTHR10134">
    <property type="entry name" value="CYTOCHROME B-C1 COMPLEX SUBUNIT RIESKE, MITOCHONDRIAL"/>
    <property type="match status" value="1"/>
</dbReference>
<evidence type="ECO:0000256" key="6">
    <source>
        <dbReference type="ARBA" id="ARBA00034078"/>
    </source>
</evidence>
<feature type="chain" id="PRO_5016033821" evidence="7">
    <location>
        <begin position="29"/>
        <end position="160"/>
    </location>
</feature>
<evidence type="ECO:0000256" key="1">
    <source>
        <dbReference type="ARBA" id="ARBA00022714"/>
    </source>
</evidence>
<sequence>MPLRFATTRRRLLFLGASIASTFGTAIAAFGQQPTSAPKPPAPQPPKPRADGFVPVVGPASILEKNGKVLTDKVLIVRNSVDNKLVAVSPLCPHRNCVVDWKQDTQKFVCPCHASEFGVDGKVLKGPSEKGLIAFDVKIEENRFFIKPRATDKSSKTISG</sequence>
<evidence type="ECO:0000256" key="5">
    <source>
        <dbReference type="ARBA" id="ARBA00023157"/>
    </source>
</evidence>
<dbReference type="GO" id="GO:0016020">
    <property type="term" value="C:membrane"/>
    <property type="evidence" value="ECO:0007669"/>
    <property type="project" value="InterPro"/>
</dbReference>
<keyword evidence="1" id="KW-0001">2Fe-2S</keyword>
<dbReference type="PROSITE" id="PS51296">
    <property type="entry name" value="RIESKE"/>
    <property type="match status" value="1"/>
</dbReference>
<dbReference type="InterPro" id="IPR017941">
    <property type="entry name" value="Rieske_2Fe-2S"/>
</dbReference>
<evidence type="ECO:0000313" key="10">
    <source>
        <dbReference type="Proteomes" id="UP000249467"/>
    </source>
</evidence>
<accession>A0A2W4XTE0</accession>
<keyword evidence="3" id="KW-0408">Iron</keyword>
<dbReference type="EMBL" id="QBML01000027">
    <property type="protein sequence ID" value="PZO37895.1"/>
    <property type="molecule type" value="Genomic_DNA"/>
</dbReference>
<dbReference type="Proteomes" id="UP000249467">
    <property type="component" value="Unassembled WGS sequence"/>
</dbReference>
<dbReference type="SUPFAM" id="SSF50022">
    <property type="entry name" value="ISP domain"/>
    <property type="match status" value="1"/>
</dbReference>
<reference evidence="9 10" key="2">
    <citation type="submission" date="2018-06" db="EMBL/GenBank/DDBJ databases">
        <title>Metagenomic assembly of (sub)arctic Cyanobacteria and their associated microbiome from non-axenic cultures.</title>
        <authorList>
            <person name="Baurain D."/>
        </authorList>
    </citation>
    <scope>NUCLEOTIDE SEQUENCE [LARGE SCALE GENOMIC DNA]</scope>
    <source>
        <strain evidence="9">ULC066bin1</strain>
    </source>
</reference>
<proteinExistence type="predicted"/>
<dbReference type="GO" id="GO:0016705">
    <property type="term" value="F:oxidoreductase activity, acting on paired donors, with incorporation or reduction of molecular oxygen"/>
    <property type="evidence" value="ECO:0007669"/>
    <property type="project" value="UniProtKB-ARBA"/>
</dbReference>
<dbReference type="Gene3D" id="2.102.10.10">
    <property type="entry name" value="Rieske [2Fe-2S] iron-sulphur domain"/>
    <property type="match status" value="1"/>
</dbReference>
<evidence type="ECO:0000256" key="7">
    <source>
        <dbReference type="SAM" id="SignalP"/>
    </source>
</evidence>
<dbReference type="AlphaFoldDB" id="A0A2W4XTE0"/>
<comment type="cofactor">
    <cofactor evidence="6">
        <name>[2Fe-2S] cluster</name>
        <dbReference type="ChEBI" id="CHEBI:190135"/>
    </cofactor>
</comment>
<dbReference type="Pfam" id="PF00355">
    <property type="entry name" value="Rieske"/>
    <property type="match status" value="1"/>
</dbReference>
<keyword evidence="5" id="KW-1015">Disulfide bond</keyword>